<dbReference type="KEGG" id="atr:18446456"/>
<dbReference type="eggNOG" id="ENOG502QUUM">
    <property type="taxonomic scope" value="Eukaryota"/>
</dbReference>
<feature type="compositionally biased region" description="Polar residues" evidence="1">
    <location>
        <begin position="193"/>
        <end position="207"/>
    </location>
</feature>
<dbReference type="OrthoDB" id="1938580at2759"/>
<evidence type="ECO:0000259" key="2">
    <source>
        <dbReference type="SMART" id="SM00666"/>
    </source>
</evidence>
<feature type="region of interest" description="Disordered" evidence="1">
    <location>
        <begin position="1"/>
        <end position="23"/>
    </location>
</feature>
<keyword evidence="4" id="KW-1185">Reference proteome</keyword>
<feature type="domain" description="PB1" evidence="2">
    <location>
        <begin position="49"/>
        <end position="137"/>
    </location>
</feature>
<dbReference type="OMA" id="KNDDRHP"/>
<feature type="compositionally biased region" description="Polar residues" evidence="1">
    <location>
        <begin position="222"/>
        <end position="237"/>
    </location>
</feature>
<dbReference type="PANTHER" id="PTHR31066">
    <property type="entry name" value="OS05G0427100 PROTEIN-RELATED"/>
    <property type="match status" value="1"/>
</dbReference>
<dbReference type="Gene3D" id="3.10.20.90">
    <property type="entry name" value="Phosphatidylinositol 3-kinase Catalytic Subunit, Chain A, domain 1"/>
    <property type="match status" value="1"/>
</dbReference>
<dbReference type="AlphaFoldDB" id="U5D9K6"/>
<proteinExistence type="predicted"/>
<dbReference type="Pfam" id="PF00564">
    <property type="entry name" value="PB1"/>
    <property type="match status" value="1"/>
</dbReference>
<dbReference type="HOGENOM" id="CLU_045470_0_0_1"/>
<sequence>MEYYSSCPDSTNSSPRSREIDCENQGWEEPASYKVKFMCSYGGKIHPRPHDNQLTYVGGDTKILAIDRNIKFAAMMAKLATLWDTEVSFKYQLPGEDLDALISVTNDEDLEHMMAEYDRLYRSSNRPARLRLFLFPAISPATTAGMAAGDQQPEQQWFVDALNSGRVQPSKLESSPGNPDFLFGLEKSSANLSSATNESPLSNQSSIETRESFAESRKDENQNQSQIPEQLVLQNPNPNQVDIQRQILEFQRFQLQEQQQQQQQQQSAIYQRRQQEETLASAGNFPARIPAASADFYMQKPPEKARYEQVPAGPPMTGYWPVPERHLAAANETPVYLVPSGFSAGSRPVPTQTGQLGQGYYTMPRVMATTGGYVTEPYREPYKDTVVYGSGPKGVVYGEGAGRASTDAATVYHQQVAYDSTGRAVYYTAPAPAPAPAPSPAPAVPTYTNLTSGPSVEVPKVAKTSPQSPS</sequence>
<accession>U5D9K6</accession>
<dbReference type="SMART" id="SM00666">
    <property type="entry name" value="PB1"/>
    <property type="match status" value="1"/>
</dbReference>
<feature type="compositionally biased region" description="Pro residues" evidence="1">
    <location>
        <begin position="432"/>
        <end position="443"/>
    </location>
</feature>
<dbReference type="Gramene" id="ERN18102">
    <property type="protein sequence ID" value="ERN18102"/>
    <property type="gene ID" value="AMTR_s00046p00232890"/>
</dbReference>
<dbReference type="InterPro" id="IPR000270">
    <property type="entry name" value="PB1_dom"/>
</dbReference>
<dbReference type="EMBL" id="KI392290">
    <property type="protein sequence ID" value="ERN18102.1"/>
    <property type="molecule type" value="Genomic_DNA"/>
</dbReference>
<feature type="region of interest" description="Disordered" evidence="1">
    <location>
        <begin position="432"/>
        <end position="470"/>
    </location>
</feature>
<name>U5D9K6_AMBTC</name>
<dbReference type="InterPro" id="IPR053198">
    <property type="entry name" value="Gynoecium_Dev_Regulator"/>
</dbReference>
<organism evidence="3 4">
    <name type="scientific">Amborella trichopoda</name>
    <dbReference type="NCBI Taxonomy" id="13333"/>
    <lineage>
        <taxon>Eukaryota</taxon>
        <taxon>Viridiplantae</taxon>
        <taxon>Streptophyta</taxon>
        <taxon>Embryophyta</taxon>
        <taxon>Tracheophyta</taxon>
        <taxon>Spermatophyta</taxon>
        <taxon>Magnoliopsida</taxon>
        <taxon>Amborellales</taxon>
        <taxon>Amborellaceae</taxon>
        <taxon>Amborella</taxon>
    </lineage>
</organism>
<protein>
    <recommendedName>
        <fullName evidence="2">PB1 domain-containing protein</fullName>
    </recommendedName>
</protein>
<reference evidence="4" key="1">
    <citation type="journal article" date="2013" name="Science">
        <title>The Amborella genome and the evolution of flowering plants.</title>
        <authorList>
            <consortium name="Amborella Genome Project"/>
        </authorList>
    </citation>
    <scope>NUCLEOTIDE SEQUENCE [LARGE SCALE GENOMIC DNA]</scope>
</reference>
<dbReference type="SUPFAM" id="SSF54277">
    <property type="entry name" value="CAD &amp; PB1 domains"/>
    <property type="match status" value="1"/>
</dbReference>
<dbReference type="Proteomes" id="UP000017836">
    <property type="component" value="Unassembled WGS sequence"/>
</dbReference>
<evidence type="ECO:0000256" key="1">
    <source>
        <dbReference type="SAM" id="MobiDB-lite"/>
    </source>
</evidence>
<dbReference type="FunFam" id="3.10.20.90:FF:000058">
    <property type="entry name" value="Octicosapeptide/phox/Bem1p domain kinase superfamily protein"/>
    <property type="match status" value="1"/>
</dbReference>
<dbReference type="PANTHER" id="PTHR31066:SF85">
    <property type="entry name" value="OS02G0809100 PROTEIN"/>
    <property type="match status" value="1"/>
</dbReference>
<dbReference type="CDD" id="cd06410">
    <property type="entry name" value="PB1_UP2"/>
    <property type="match status" value="1"/>
</dbReference>
<feature type="compositionally biased region" description="Basic and acidic residues" evidence="1">
    <location>
        <begin position="208"/>
        <end position="221"/>
    </location>
</feature>
<evidence type="ECO:0000313" key="4">
    <source>
        <dbReference type="Proteomes" id="UP000017836"/>
    </source>
</evidence>
<feature type="region of interest" description="Disordered" evidence="1">
    <location>
        <begin position="193"/>
        <end position="237"/>
    </location>
</feature>
<evidence type="ECO:0000313" key="3">
    <source>
        <dbReference type="EMBL" id="ERN18102.1"/>
    </source>
</evidence>
<gene>
    <name evidence="3" type="ORF">AMTR_s00046p00232890</name>
</gene>